<evidence type="ECO:0000313" key="3">
    <source>
        <dbReference type="Proteomes" id="UP001174936"/>
    </source>
</evidence>
<feature type="region of interest" description="Disordered" evidence="1">
    <location>
        <begin position="27"/>
        <end position="57"/>
    </location>
</feature>
<sequence>MDHHPSAIMDEHRQRTVYTPDTVASEAAKHYQHEASFPESDTDSNSMSETTGGHGMSPRKWNYLHLNRCNQRFLTNAVELDQDDATDELYSISRRLKETATTLDRAVAAMQASLERGMAEDLEEELHGVYEELDVGLGEVYEELDRLHGKERQKELARRRLAQDVKSLQQDVDSLRQRRVAWHRSRHIVSVDGIWFREQLGLVVKTGCFAGEER</sequence>
<gene>
    <name evidence="2" type="ORF">B0T16DRAFT_418047</name>
</gene>
<dbReference type="AlphaFoldDB" id="A0AA39Y276"/>
<proteinExistence type="predicted"/>
<dbReference type="EMBL" id="JAULSV010000005">
    <property type="protein sequence ID" value="KAK0644657.1"/>
    <property type="molecule type" value="Genomic_DNA"/>
</dbReference>
<evidence type="ECO:0000256" key="1">
    <source>
        <dbReference type="SAM" id="MobiDB-lite"/>
    </source>
</evidence>
<evidence type="ECO:0000313" key="2">
    <source>
        <dbReference type="EMBL" id="KAK0644657.1"/>
    </source>
</evidence>
<accession>A0AA39Y276</accession>
<organism evidence="2 3">
    <name type="scientific">Cercophora newfieldiana</name>
    <dbReference type="NCBI Taxonomy" id="92897"/>
    <lineage>
        <taxon>Eukaryota</taxon>
        <taxon>Fungi</taxon>
        <taxon>Dikarya</taxon>
        <taxon>Ascomycota</taxon>
        <taxon>Pezizomycotina</taxon>
        <taxon>Sordariomycetes</taxon>
        <taxon>Sordariomycetidae</taxon>
        <taxon>Sordariales</taxon>
        <taxon>Lasiosphaeriaceae</taxon>
        <taxon>Cercophora</taxon>
    </lineage>
</organism>
<reference evidence="2" key="1">
    <citation type="submission" date="2023-06" db="EMBL/GenBank/DDBJ databases">
        <title>Genome-scale phylogeny and comparative genomics of the fungal order Sordariales.</title>
        <authorList>
            <consortium name="Lawrence Berkeley National Laboratory"/>
            <person name="Hensen N."/>
            <person name="Bonometti L."/>
            <person name="Westerberg I."/>
            <person name="Brannstrom I.O."/>
            <person name="Guillou S."/>
            <person name="Cros-Aarteil S."/>
            <person name="Calhoun S."/>
            <person name="Haridas S."/>
            <person name="Kuo A."/>
            <person name="Mondo S."/>
            <person name="Pangilinan J."/>
            <person name="Riley R."/>
            <person name="Labutti K."/>
            <person name="Andreopoulos B."/>
            <person name="Lipzen A."/>
            <person name="Chen C."/>
            <person name="Yanf M."/>
            <person name="Daum C."/>
            <person name="Ng V."/>
            <person name="Clum A."/>
            <person name="Steindorff A."/>
            <person name="Ohm R."/>
            <person name="Martin F."/>
            <person name="Silar P."/>
            <person name="Natvig D."/>
            <person name="Lalanne C."/>
            <person name="Gautier V."/>
            <person name="Ament-Velasquez S.L."/>
            <person name="Kruys A."/>
            <person name="Hutchinson M.I."/>
            <person name="Powell A.J."/>
            <person name="Barry K."/>
            <person name="Miller A.N."/>
            <person name="Grigoriev I.V."/>
            <person name="Debuchy R."/>
            <person name="Gladieux P."/>
            <person name="Thoren M.H."/>
            <person name="Johannesson H."/>
        </authorList>
    </citation>
    <scope>NUCLEOTIDE SEQUENCE</scope>
    <source>
        <strain evidence="2">SMH2532-1</strain>
    </source>
</reference>
<keyword evidence="3" id="KW-1185">Reference proteome</keyword>
<dbReference type="Proteomes" id="UP001174936">
    <property type="component" value="Unassembled WGS sequence"/>
</dbReference>
<name>A0AA39Y276_9PEZI</name>
<protein>
    <submittedName>
        <fullName evidence="2">Uncharacterized protein</fullName>
    </submittedName>
</protein>
<comment type="caution">
    <text evidence="2">The sequence shown here is derived from an EMBL/GenBank/DDBJ whole genome shotgun (WGS) entry which is preliminary data.</text>
</comment>